<evidence type="ECO:0000256" key="2">
    <source>
        <dbReference type="ARBA" id="ARBA00023242"/>
    </source>
</evidence>
<organism evidence="4 5">
    <name type="scientific">Pichia kudriavzevii</name>
    <name type="common">Yeast</name>
    <name type="synonym">Issatchenkia orientalis</name>
    <dbReference type="NCBI Taxonomy" id="4909"/>
    <lineage>
        <taxon>Eukaryota</taxon>
        <taxon>Fungi</taxon>
        <taxon>Dikarya</taxon>
        <taxon>Ascomycota</taxon>
        <taxon>Saccharomycotina</taxon>
        <taxon>Pichiomycetes</taxon>
        <taxon>Pichiales</taxon>
        <taxon>Pichiaceae</taxon>
        <taxon>Pichia</taxon>
    </lineage>
</organism>
<gene>
    <name evidence="4" type="ORF">CAS74_004379</name>
</gene>
<dbReference type="PROSITE" id="PS50048">
    <property type="entry name" value="ZN2_CY6_FUNGAL_2"/>
    <property type="match status" value="1"/>
</dbReference>
<dbReference type="InterPro" id="IPR036864">
    <property type="entry name" value="Zn2-C6_fun-type_DNA-bd_sf"/>
</dbReference>
<sequence length="506" mass="57608">MGAIRKGKYSKLGCMECKRRKIKCDESKPVCWHCDRLSKTCVYPARQQKRDLPNVDLAKSLEELLMDQIGDFQETPASSSLEIPELAITPRLGKFDIGQFSLDTESRKYLQLFYDEFTQVIFPFNVREENVIREVILNHAINGGYLLSAVLACGALRSYHKSSSEADEKSYVGYLSKCMKLLSNRISKGLGDELESMILTTLLITSYNASSNVVKWRPHLEAAGRMLMNENIAGEVYSICRCWFISIEILAGLSSKIGGTISNEEWKIMEGWIEDTSQMENLGLIWKNAWNGPVFNLMYGYTNKLGVVLGRLCLLLKETRQNGCGCVSIGEIGWLMEMLDSEDIKSFKIWDGSGYLRKIDGIVPAELLESVEEFDDLGDEGGPLWASWWDISYQSHRIVGIIQVLTELMQLPREHLLVRRAIGDAMRILRFLRSGKRVQSYSVLMFQLCVFLVGKWTCLGEDRVYVVKFFQELRMFGNVSAQHSLDVLESLWSGRRVSDDEDIISY</sequence>
<dbReference type="GO" id="GO:0045944">
    <property type="term" value="P:positive regulation of transcription by RNA polymerase II"/>
    <property type="evidence" value="ECO:0007669"/>
    <property type="project" value="TreeGrafter"/>
</dbReference>
<dbReference type="InterPro" id="IPR021858">
    <property type="entry name" value="Fun_TF"/>
</dbReference>
<dbReference type="Gene3D" id="4.10.240.10">
    <property type="entry name" value="Zn(2)-C6 fungal-type DNA-binding domain"/>
    <property type="match status" value="1"/>
</dbReference>
<dbReference type="GO" id="GO:0000976">
    <property type="term" value="F:transcription cis-regulatory region binding"/>
    <property type="evidence" value="ECO:0007669"/>
    <property type="project" value="TreeGrafter"/>
</dbReference>
<dbReference type="PROSITE" id="PS00463">
    <property type="entry name" value="ZN2_CY6_FUNGAL_1"/>
    <property type="match status" value="1"/>
</dbReference>
<dbReference type="PANTHER" id="PTHR37534">
    <property type="entry name" value="TRANSCRIPTIONAL ACTIVATOR PROTEIN UGA3"/>
    <property type="match status" value="1"/>
</dbReference>
<dbReference type="GO" id="GO:0000981">
    <property type="term" value="F:DNA-binding transcription factor activity, RNA polymerase II-specific"/>
    <property type="evidence" value="ECO:0007669"/>
    <property type="project" value="InterPro"/>
</dbReference>
<name>A0A1Z8JJG1_PICKU</name>
<reference evidence="4 5" key="1">
    <citation type="submission" date="2017-05" db="EMBL/GenBank/DDBJ databases">
        <title>The Genome Sequence of Candida krusei Ckrusei653.</title>
        <authorList>
            <person name="Cuomo C."/>
            <person name="Forche A."/>
            <person name="Young S."/>
            <person name="Abouelleil A."/>
            <person name="Cao P."/>
            <person name="Chapman S."/>
            <person name="Cusick C."/>
            <person name="Shea T."/>
            <person name="Nusbaum C."/>
            <person name="Birren B."/>
        </authorList>
    </citation>
    <scope>NUCLEOTIDE SEQUENCE [LARGE SCALE GENOMIC DNA]</scope>
    <source>
        <strain evidence="4 5">Ckrusei653</strain>
    </source>
</reference>
<dbReference type="SMART" id="SM00066">
    <property type="entry name" value="GAL4"/>
    <property type="match status" value="1"/>
</dbReference>
<evidence type="ECO:0000313" key="5">
    <source>
        <dbReference type="Proteomes" id="UP000195871"/>
    </source>
</evidence>
<accession>A0A1Z8JJG1</accession>
<dbReference type="PANTHER" id="PTHR37534:SF49">
    <property type="entry name" value="LYSINE BIOSYNTHESIS REGULATORY PROTEIN LYS14"/>
    <property type="match status" value="1"/>
</dbReference>
<dbReference type="VEuPathDB" id="FungiDB:C5L36_0A09970"/>
<proteinExistence type="predicted"/>
<dbReference type="GO" id="GO:0005634">
    <property type="term" value="C:nucleus"/>
    <property type="evidence" value="ECO:0007669"/>
    <property type="project" value="UniProtKB-SubCell"/>
</dbReference>
<dbReference type="InterPro" id="IPR001138">
    <property type="entry name" value="Zn2Cys6_DnaBD"/>
</dbReference>
<dbReference type="GO" id="GO:0008270">
    <property type="term" value="F:zinc ion binding"/>
    <property type="evidence" value="ECO:0007669"/>
    <property type="project" value="InterPro"/>
</dbReference>
<dbReference type="EMBL" id="NHMM01000007">
    <property type="protein sequence ID" value="OUT20713.1"/>
    <property type="molecule type" value="Genomic_DNA"/>
</dbReference>
<dbReference type="Pfam" id="PF00172">
    <property type="entry name" value="Zn_clus"/>
    <property type="match status" value="1"/>
</dbReference>
<comment type="caution">
    <text evidence="4">The sequence shown here is derived from an EMBL/GenBank/DDBJ whole genome shotgun (WGS) entry which is preliminary data.</text>
</comment>
<comment type="subcellular location">
    <subcellularLocation>
        <location evidence="1">Nucleus</location>
    </subcellularLocation>
</comment>
<keyword evidence="2" id="KW-0539">Nucleus</keyword>
<evidence type="ECO:0000313" key="4">
    <source>
        <dbReference type="EMBL" id="OUT20713.1"/>
    </source>
</evidence>
<dbReference type="AlphaFoldDB" id="A0A1Z8JJG1"/>
<dbReference type="Pfam" id="PF11951">
    <property type="entry name" value="Fungal_trans_2"/>
    <property type="match status" value="1"/>
</dbReference>
<protein>
    <recommendedName>
        <fullName evidence="3">Zn(2)-C6 fungal-type domain-containing protein</fullName>
    </recommendedName>
</protein>
<feature type="domain" description="Zn(2)-C6 fungal-type" evidence="3">
    <location>
        <begin position="13"/>
        <end position="43"/>
    </location>
</feature>
<dbReference type="SUPFAM" id="SSF57701">
    <property type="entry name" value="Zn2/Cys6 DNA-binding domain"/>
    <property type="match status" value="1"/>
</dbReference>
<evidence type="ECO:0000256" key="1">
    <source>
        <dbReference type="ARBA" id="ARBA00004123"/>
    </source>
</evidence>
<evidence type="ECO:0000259" key="3">
    <source>
        <dbReference type="PROSITE" id="PS50048"/>
    </source>
</evidence>
<dbReference type="CDD" id="cd00067">
    <property type="entry name" value="GAL4"/>
    <property type="match status" value="1"/>
</dbReference>
<dbReference type="Proteomes" id="UP000195871">
    <property type="component" value="Unassembled WGS sequence"/>
</dbReference>